<organism evidence="1 2">
    <name type="scientific">Aulographum hederae CBS 113979</name>
    <dbReference type="NCBI Taxonomy" id="1176131"/>
    <lineage>
        <taxon>Eukaryota</taxon>
        <taxon>Fungi</taxon>
        <taxon>Dikarya</taxon>
        <taxon>Ascomycota</taxon>
        <taxon>Pezizomycotina</taxon>
        <taxon>Dothideomycetes</taxon>
        <taxon>Pleosporomycetidae</taxon>
        <taxon>Aulographales</taxon>
        <taxon>Aulographaceae</taxon>
    </lineage>
</organism>
<protein>
    <submittedName>
        <fullName evidence="1">Uncharacterized protein</fullName>
    </submittedName>
</protein>
<reference evidence="1" key="1">
    <citation type="journal article" date="2020" name="Stud. Mycol.">
        <title>101 Dothideomycetes genomes: a test case for predicting lifestyles and emergence of pathogens.</title>
        <authorList>
            <person name="Haridas S."/>
            <person name="Albert R."/>
            <person name="Binder M."/>
            <person name="Bloem J."/>
            <person name="Labutti K."/>
            <person name="Salamov A."/>
            <person name="Andreopoulos B."/>
            <person name="Baker S."/>
            <person name="Barry K."/>
            <person name="Bills G."/>
            <person name="Bluhm B."/>
            <person name="Cannon C."/>
            <person name="Castanera R."/>
            <person name="Culley D."/>
            <person name="Daum C."/>
            <person name="Ezra D."/>
            <person name="Gonzalez J."/>
            <person name="Henrissat B."/>
            <person name="Kuo A."/>
            <person name="Liang C."/>
            <person name="Lipzen A."/>
            <person name="Lutzoni F."/>
            <person name="Magnuson J."/>
            <person name="Mondo S."/>
            <person name="Nolan M."/>
            <person name="Ohm R."/>
            <person name="Pangilinan J."/>
            <person name="Park H.-J."/>
            <person name="Ramirez L."/>
            <person name="Alfaro M."/>
            <person name="Sun H."/>
            <person name="Tritt A."/>
            <person name="Yoshinaga Y."/>
            <person name="Zwiers L.-H."/>
            <person name="Turgeon B."/>
            <person name="Goodwin S."/>
            <person name="Spatafora J."/>
            <person name="Crous P."/>
            <person name="Grigoriev I."/>
        </authorList>
    </citation>
    <scope>NUCLEOTIDE SEQUENCE</scope>
    <source>
        <strain evidence="1">CBS 113979</strain>
    </source>
</reference>
<accession>A0A6G1GL24</accession>
<name>A0A6G1GL24_9PEZI</name>
<gene>
    <name evidence="1" type="ORF">K402DRAFT_233350</name>
</gene>
<dbReference type="AlphaFoldDB" id="A0A6G1GL24"/>
<dbReference type="Proteomes" id="UP000800041">
    <property type="component" value="Unassembled WGS sequence"/>
</dbReference>
<proteinExistence type="predicted"/>
<dbReference type="EMBL" id="ML977197">
    <property type="protein sequence ID" value="KAF1981542.1"/>
    <property type="molecule type" value="Genomic_DNA"/>
</dbReference>
<evidence type="ECO:0000313" key="2">
    <source>
        <dbReference type="Proteomes" id="UP000800041"/>
    </source>
</evidence>
<evidence type="ECO:0000313" key="1">
    <source>
        <dbReference type="EMBL" id="KAF1981542.1"/>
    </source>
</evidence>
<sequence length="184" mass="19430">MGTPGPRTSFDEWMEGFEDTGIPLSMQPGSDNDSATSFDNFLDDLRWLPDDLDSLSSEGPYPALNISFDELINANACGPPLSESPQETSLTTDGDTTYAVQDVSPIVGQVTVPSVYGSPDGQYMPTSGDESASAYSLRSVGPSCHAQDEGGLGTMEFAQPSVTTATEPAVSLVSFACLSLVDRR</sequence>
<keyword evidence="2" id="KW-1185">Reference proteome</keyword>